<accession>I0AJ35</accession>
<dbReference type="Proteomes" id="UP000007394">
    <property type="component" value="Chromosome"/>
</dbReference>
<protein>
    <submittedName>
        <fullName evidence="1">Uncharacterized protein</fullName>
    </submittedName>
</protein>
<dbReference type="STRING" id="945713.IALB_1282"/>
<organism evidence="1 2">
    <name type="scientific">Ignavibacterium album (strain DSM 19864 / JCM 16511 / NBRC 101810 / Mat9-16)</name>
    <dbReference type="NCBI Taxonomy" id="945713"/>
    <lineage>
        <taxon>Bacteria</taxon>
        <taxon>Pseudomonadati</taxon>
        <taxon>Ignavibacteriota</taxon>
        <taxon>Ignavibacteria</taxon>
        <taxon>Ignavibacteriales</taxon>
        <taxon>Ignavibacteriaceae</taxon>
        <taxon>Ignavibacterium</taxon>
    </lineage>
</organism>
<evidence type="ECO:0000313" key="1">
    <source>
        <dbReference type="EMBL" id="AFH48992.1"/>
    </source>
</evidence>
<name>I0AJ35_IGNAJ</name>
<gene>
    <name evidence="1" type="ordered locus">IALB_1282</name>
</gene>
<dbReference type="KEGG" id="ial:IALB_1282"/>
<keyword evidence="2" id="KW-1185">Reference proteome</keyword>
<reference evidence="1 2" key="1">
    <citation type="journal article" date="2012" name="Front. Microbiol.">
        <title>Complete genome of Ignavibacterium album, a metabolically versatile, flagellated, facultative anaerobe from the phylum Chlorobi.</title>
        <authorList>
            <person name="Liu Z."/>
            <person name="Frigaard N.-U."/>
            <person name="Vogl K."/>
            <person name="Iino T."/>
            <person name="Ohkuma M."/>
            <person name="Overmann J."/>
            <person name="Bryant D.A."/>
        </authorList>
    </citation>
    <scope>NUCLEOTIDE SEQUENCE [LARGE SCALE GENOMIC DNA]</scope>
    <source>
        <strain evidence="2">DSM 19864 / JCM 16511 / NBRC 101810 / Mat9-16</strain>
    </source>
</reference>
<dbReference type="EMBL" id="CP003418">
    <property type="protein sequence ID" value="AFH48992.1"/>
    <property type="molecule type" value="Genomic_DNA"/>
</dbReference>
<dbReference type="RefSeq" id="WP_014560147.1">
    <property type="nucleotide sequence ID" value="NC_017464.1"/>
</dbReference>
<sequence length="115" mass="13349">MAQSKTDSKPPKVKKAVAKKIADYFLRNGYLRLPAEKPSKKKKTVSKKGYEIRFVAKDRKELSEMKSLLKEAGLTAGKPFDKFNQFVLPVYGKEKYLRFKEMLADQKIRLRAHKK</sequence>
<dbReference type="OrthoDB" id="826167at2"/>
<proteinExistence type="predicted"/>
<dbReference type="HOGENOM" id="CLU_2105673_0_0_10"/>
<dbReference type="AlphaFoldDB" id="I0AJ35"/>
<evidence type="ECO:0000313" key="2">
    <source>
        <dbReference type="Proteomes" id="UP000007394"/>
    </source>
</evidence>
<dbReference type="eggNOG" id="ENOG5033G70">
    <property type="taxonomic scope" value="Bacteria"/>
</dbReference>